<reference evidence="1 2" key="1">
    <citation type="submission" date="2018-09" db="EMBL/GenBank/DDBJ databases">
        <title>The draft genome of Acinetobacter sp. strains.</title>
        <authorList>
            <person name="Qin J."/>
            <person name="Feng Y."/>
            <person name="Zong Z."/>
        </authorList>
    </citation>
    <scope>NUCLEOTIDE SEQUENCE [LARGE SCALE GENOMIC DNA]</scope>
    <source>
        <strain evidence="1 2">WCHAc060005</strain>
    </source>
</reference>
<protein>
    <submittedName>
        <fullName evidence="1">Uncharacterized protein</fullName>
    </submittedName>
</protein>
<proteinExistence type="predicted"/>
<name>A0ABX9TZU5_9GAMM</name>
<comment type="caution">
    <text evidence="1">The sequence shown here is derived from an EMBL/GenBank/DDBJ whole genome shotgun (WGS) entry which is preliminary data.</text>
</comment>
<evidence type="ECO:0000313" key="2">
    <source>
        <dbReference type="Proteomes" id="UP000280271"/>
    </source>
</evidence>
<gene>
    <name evidence="1" type="ORF">D9K81_00385</name>
</gene>
<dbReference type="EMBL" id="RCHC01000001">
    <property type="protein sequence ID" value="RLL24478.1"/>
    <property type="molecule type" value="Genomic_DNA"/>
</dbReference>
<accession>A0ABX9TZU5</accession>
<evidence type="ECO:0000313" key="1">
    <source>
        <dbReference type="EMBL" id="RLL24478.1"/>
    </source>
</evidence>
<sequence>MQADDAFYFFIMLQWPSGYGICNLCSDPPTEKSKVKYHYSRAVFSIILHGGIGIPYERTTIYRDDVLMGGF</sequence>
<keyword evidence="2" id="KW-1185">Reference proteome</keyword>
<organism evidence="1 2">
    <name type="scientific">Acinetobacter chengduensis</name>
    <dbReference type="NCBI Taxonomy" id="2420890"/>
    <lineage>
        <taxon>Bacteria</taxon>
        <taxon>Pseudomonadati</taxon>
        <taxon>Pseudomonadota</taxon>
        <taxon>Gammaproteobacteria</taxon>
        <taxon>Moraxellales</taxon>
        <taxon>Moraxellaceae</taxon>
        <taxon>Acinetobacter</taxon>
    </lineage>
</organism>
<dbReference type="Proteomes" id="UP000280271">
    <property type="component" value="Unassembled WGS sequence"/>
</dbReference>